<dbReference type="AlphaFoldDB" id="A0A7S1M0B7"/>
<evidence type="ECO:0000256" key="6">
    <source>
        <dbReference type="ARBA" id="ARBA00023004"/>
    </source>
</evidence>
<organism evidence="9">
    <name type="scientific">Neobodo designis</name>
    <name type="common">Flagellated protozoan</name>
    <name type="synonym">Bodo designis</name>
    <dbReference type="NCBI Taxonomy" id="312471"/>
    <lineage>
        <taxon>Eukaryota</taxon>
        <taxon>Discoba</taxon>
        <taxon>Euglenozoa</taxon>
        <taxon>Kinetoplastea</taxon>
        <taxon>Metakinetoplastina</taxon>
        <taxon>Neobodonida</taxon>
        <taxon>Neobodo</taxon>
    </lineage>
</organism>
<feature type="compositionally biased region" description="Basic and acidic residues" evidence="7">
    <location>
        <begin position="232"/>
        <end position="241"/>
    </location>
</feature>
<protein>
    <recommendedName>
        <fullName evidence="8">Fe2OG dioxygenase domain-containing protein</fullName>
    </recommendedName>
</protein>
<name>A0A7S1M0B7_NEODS</name>
<keyword evidence="6" id="KW-0408">Iron</keyword>
<evidence type="ECO:0000256" key="7">
    <source>
        <dbReference type="SAM" id="MobiDB-lite"/>
    </source>
</evidence>
<keyword evidence="2" id="KW-0479">Metal-binding</keyword>
<dbReference type="PANTHER" id="PTHR24014:SF4">
    <property type="entry name" value="2-OXOGLUTARATE AND IRON-DEPENDENT OXYGENASE DOMAIN-CONTAINING PROTEIN 2"/>
    <property type="match status" value="1"/>
</dbReference>
<dbReference type="Gene3D" id="2.60.120.620">
    <property type="entry name" value="q2cbj1_9rhob like domain"/>
    <property type="match status" value="1"/>
</dbReference>
<accession>A0A7S1M0B7</accession>
<dbReference type="PANTHER" id="PTHR24014">
    <property type="entry name" value="2-OXOGLUTARATE AND IRON-DEPENDENT OXYGENASE DOMAIN-CONTAINING PROTEIN 2"/>
    <property type="match status" value="1"/>
</dbReference>
<evidence type="ECO:0000256" key="2">
    <source>
        <dbReference type="ARBA" id="ARBA00022723"/>
    </source>
</evidence>
<dbReference type="GO" id="GO:0005506">
    <property type="term" value="F:iron ion binding"/>
    <property type="evidence" value="ECO:0007669"/>
    <property type="project" value="InterPro"/>
</dbReference>
<dbReference type="SUPFAM" id="SSF51197">
    <property type="entry name" value="Clavaminate synthase-like"/>
    <property type="match status" value="1"/>
</dbReference>
<evidence type="ECO:0000259" key="8">
    <source>
        <dbReference type="PROSITE" id="PS51471"/>
    </source>
</evidence>
<sequence length="500" mass="53748">MPVNDLFIDQRATDDAVRRMRAHDPAPESVGDRWFRAAATGDAEALQSLVDATDADVVRALVHQESAAHWHLSALELAVCAASDDATALLLRLGSDPTRKPGDANAVLTAARLGLEDVLATLLLAVAAANELTALLATPRCRTVDAVRRVGAVPLYVCGGQTVLHIVVEQRGVACLRALASTVPDDTLRALAAIRDNDGHTAGELAWLVGFEQEASAVLPWLAAAAADRDDAQREARNTDRLRRRAKRLTHAEAAERKTVPRELFTPDAAFDPADQAAYAFRPRVPAAELNTGEICDGVYAVRPFSDAAVAALRAEADRVAAEVPADRLRRPNSMNRAGFVIQDLEGFRPWLDAVVKDVLEPLACAHPDTVAVFDRKPEDDDGDTAATSALEFRSVHAFIIRYREGEDTELAMHIDRSHFTFNLCLGDDGFAGAYLYFHTARADGAGPDGAHLYAHAPGTAVIHRGAIRHGVHPLTSGARVNLVVWCAVPEGYYDGASKA</sequence>
<keyword evidence="5" id="KW-0560">Oxidoreductase</keyword>
<feature type="domain" description="Fe2OG dioxygenase" evidence="8">
    <location>
        <begin position="394"/>
        <end position="489"/>
    </location>
</feature>
<dbReference type="GO" id="GO:0031418">
    <property type="term" value="F:L-ascorbic acid binding"/>
    <property type="evidence" value="ECO:0007669"/>
    <property type="project" value="UniProtKB-KW"/>
</dbReference>
<dbReference type="EMBL" id="HBGF01024319">
    <property type="protein sequence ID" value="CAD9118622.1"/>
    <property type="molecule type" value="Transcribed_RNA"/>
</dbReference>
<keyword evidence="4" id="KW-0223">Dioxygenase</keyword>
<dbReference type="Gene3D" id="1.25.40.20">
    <property type="entry name" value="Ankyrin repeat-containing domain"/>
    <property type="match status" value="1"/>
</dbReference>
<evidence type="ECO:0000256" key="3">
    <source>
        <dbReference type="ARBA" id="ARBA00022896"/>
    </source>
</evidence>
<dbReference type="SUPFAM" id="SSF48403">
    <property type="entry name" value="Ankyrin repeat"/>
    <property type="match status" value="1"/>
</dbReference>
<dbReference type="InterPro" id="IPR036770">
    <property type="entry name" value="Ankyrin_rpt-contain_sf"/>
</dbReference>
<gene>
    <name evidence="9" type="ORF">NDES1114_LOCUS16123</name>
</gene>
<evidence type="ECO:0000256" key="5">
    <source>
        <dbReference type="ARBA" id="ARBA00023002"/>
    </source>
</evidence>
<dbReference type="PROSITE" id="PS51471">
    <property type="entry name" value="FE2OG_OXY"/>
    <property type="match status" value="1"/>
</dbReference>
<evidence type="ECO:0000256" key="1">
    <source>
        <dbReference type="ARBA" id="ARBA00001961"/>
    </source>
</evidence>
<dbReference type="InterPro" id="IPR005123">
    <property type="entry name" value="Oxoglu/Fe-dep_dioxygenase_dom"/>
</dbReference>
<proteinExistence type="predicted"/>
<comment type="cofactor">
    <cofactor evidence="1">
        <name>L-ascorbate</name>
        <dbReference type="ChEBI" id="CHEBI:38290"/>
    </cofactor>
</comment>
<evidence type="ECO:0000313" key="9">
    <source>
        <dbReference type="EMBL" id="CAD9118622.1"/>
    </source>
</evidence>
<feature type="region of interest" description="Disordered" evidence="7">
    <location>
        <begin position="232"/>
        <end position="253"/>
    </location>
</feature>
<dbReference type="InterPro" id="IPR006620">
    <property type="entry name" value="Pro_4_hyd_alph"/>
</dbReference>
<reference evidence="9" key="1">
    <citation type="submission" date="2021-01" db="EMBL/GenBank/DDBJ databases">
        <authorList>
            <person name="Corre E."/>
            <person name="Pelletier E."/>
            <person name="Niang G."/>
            <person name="Scheremetjew M."/>
            <person name="Finn R."/>
            <person name="Kale V."/>
            <person name="Holt S."/>
            <person name="Cochrane G."/>
            <person name="Meng A."/>
            <person name="Brown T."/>
            <person name="Cohen L."/>
        </authorList>
    </citation>
    <scope>NUCLEOTIDE SEQUENCE</scope>
    <source>
        <strain evidence="9">CCAP 1951/1</strain>
    </source>
</reference>
<dbReference type="SMART" id="SM00702">
    <property type="entry name" value="P4Hc"/>
    <property type="match status" value="1"/>
</dbReference>
<dbReference type="GO" id="GO:0051213">
    <property type="term" value="F:dioxygenase activity"/>
    <property type="evidence" value="ECO:0007669"/>
    <property type="project" value="UniProtKB-KW"/>
</dbReference>
<evidence type="ECO:0000256" key="4">
    <source>
        <dbReference type="ARBA" id="ARBA00022964"/>
    </source>
</evidence>
<dbReference type="GO" id="GO:0016705">
    <property type="term" value="F:oxidoreductase activity, acting on paired donors, with incorporation or reduction of molecular oxygen"/>
    <property type="evidence" value="ECO:0007669"/>
    <property type="project" value="InterPro"/>
</dbReference>
<keyword evidence="3" id="KW-0847">Vitamin C</keyword>